<evidence type="ECO:0000256" key="1">
    <source>
        <dbReference type="ARBA" id="ARBA00023002"/>
    </source>
</evidence>
<feature type="domain" description="D-isomer specific 2-hydroxyacid dehydrogenase NAD-binding" evidence="3">
    <location>
        <begin position="114"/>
        <end position="300"/>
    </location>
</feature>
<protein>
    <recommendedName>
        <fullName evidence="3">D-isomer specific 2-hydroxyacid dehydrogenase NAD-binding domain-containing protein</fullName>
    </recommendedName>
</protein>
<keyword evidence="5" id="KW-1185">Reference proteome</keyword>
<accession>A0ABQ8YEB0</accession>
<evidence type="ECO:0000259" key="3">
    <source>
        <dbReference type="Pfam" id="PF02826"/>
    </source>
</evidence>
<sequence length="324" mass="36848">MKKFLNSTINSPTVLTNYNLKKTGLEKLANCCQLKLFGECNKQDQPKVDFILSGIGSRTLFQEISNDKYPNLKAVFHCGPDLEEEHYNSLLKKNIDIIFSVPKRNRHLPEVSFTLLLTAIRQLFSADNYVRTGLFKDKSPSVFLGETLENKKVAVIGEEKDLQVFKKYSHSFQFQLLTAKAPQLGCDRNGSSTNLKKLFQAQKLKVQQIIRQADYVCVMDETFHKSPTPLVDDQFLFSLKSPNTKLIVTGSRSSVDINSLLDYLRNGKIKSVAIDTFENPNSSNIKLLSKFPNIILTPKLAYSDHECREEMVNLAIQKLLKYVK</sequence>
<reference evidence="4" key="1">
    <citation type="submission" date="2022-08" db="EMBL/GenBank/DDBJ databases">
        <title>Novel sulfate-reducing endosymbionts in the free-living metamonad Anaeramoeba.</title>
        <authorList>
            <person name="Jerlstrom-Hultqvist J."/>
            <person name="Cepicka I."/>
            <person name="Gallot-Lavallee L."/>
            <person name="Salas-Leiva D."/>
            <person name="Curtis B.A."/>
            <person name="Zahonova K."/>
            <person name="Pipaliya S."/>
            <person name="Dacks J."/>
            <person name="Roger A.J."/>
        </authorList>
    </citation>
    <scope>NUCLEOTIDE SEQUENCE</scope>
    <source>
        <strain evidence="4">Schooner1</strain>
    </source>
</reference>
<dbReference type="InterPro" id="IPR036291">
    <property type="entry name" value="NAD(P)-bd_dom_sf"/>
</dbReference>
<keyword evidence="2" id="KW-0520">NAD</keyword>
<dbReference type="EMBL" id="JAOAOG010000173">
    <property type="protein sequence ID" value="KAJ6242904.1"/>
    <property type="molecule type" value="Genomic_DNA"/>
</dbReference>
<dbReference type="PANTHER" id="PTHR10996:SF178">
    <property type="entry name" value="2-HYDROXYACID DEHYDROGENASE YGL185C-RELATED"/>
    <property type="match status" value="1"/>
</dbReference>
<keyword evidence="1" id="KW-0560">Oxidoreductase</keyword>
<dbReference type="Gene3D" id="3.40.50.720">
    <property type="entry name" value="NAD(P)-binding Rossmann-like Domain"/>
    <property type="match status" value="2"/>
</dbReference>
<dbReference type="Proteomes" id="UP001150062">
    <property type="component" value="Unassembled WGS sequence"/>
</dbReference>
<evidence type="ECO:0000256" key="2">
    <source>
        <dbReference type="ARBA" id="ARBA00023027"/>
    </source>
</evidence>
<dbReference type="Pfam" id="PF02826">
    <property type="entry name" value="2-Hacid_dh_C"/>
    <property type="match status" value="1"/>
</dbReference>
<dbReference type="SUPFAM" id="SSF51735">
    <property type="entry name" value="NAD(P)-binding Rossmann-fold domains"/>
    <property type="match status" value="1"/>
</dbReference>
<name>A0ABQ8YEB0_9EUKA</name>
<dbReference type="InterPro" id="IPR006140">
    <property type="entry name" value="D-isomer_DH_NAD-bd"/>
</dbReference>
<dbReference type="InterPro" id="IPR050223">
    <property type="entry name" value="D-isomer_2-hydroxyacid_DH"/>
</dbReference>
<organism evidence="4 5">
    <name type="scientific">Anaeramoeba flamelloides</name>
    <dbReference type="NCBI Taxonomy" id="1746091"/>
    <lineage>
        <taxon>Eukaryota</taxon>
        <taxon>Metamonada</taxon>
        <taxon>Anaeramoebidae</taxon>
        <taxon>Anaeramoeba</taxon>
    </lineage>
</organism>
<dbReference type="PANTHER" id="PTHR10996">
    <property type="entry name" value="2-HYDROXYACID DEHYDROGENASE-RELATED"/>
    <property type="match status" value="1"/>
</dbReference>
<comment type="caution">
    <text evidence="4">The sequence shown here is derived from an EMBL/GenBank/DDBJ whole genome shotgun (WGS) entry which is preliminary data.</text>
</comment>
<gene>
    <name evidence="4" type="ORF">M0813_02756</name>
</gene>
<evidence type="ECO:0000313" key="4">
    <source>
        <dbReference type="EMBL" id="KAJ6242904.1"/>
    </source>
</evidence>
<evidence type="ECO:0000313" key="5">
    <source>
        <dbReference type="Proteomes" id="UP001150062"/>
    </source>
</evidence>
<proteinExistence type="predicted"/>